<protein>
    <recommendedName>
        <fullName evidence="4 14">Acetolactate synthase</fullName>
        <ecNumber evidence="4 14">2.2.1.6</ecNumber>
    </recommendedName>
</protein>
<evidence type="ECO:0000256" key="5">
    <source>
        <dbReference type="ARBA" id="ARBA00022605"/>
    </source>
</evidence>
<evidence type="ECO:0000256" key="9">
    <source>
        <dbReference type="ARBA" id="ARBA00022827"/>
    </source>
</evidence>
<evidence type="ECO:0000256" key="7">
    <source>
        <dbReference type="ARBA" id="ARBA00022679"/>
    </source>
</evidence>
<dbReference type="GO" id="GO:0003984">
    <property type="term" value="F:acetolactate synthase activity"/>
    <property type="evidence" value="ECO:0007669"/>
    <property type="project" value="UniProtKB-EC"/>
</dbReference>
<dbReference type="EMBL" id="CP025012">
    <property type="protein sequence ID" value="AUW42597.1"/>
    <property type="molecule type" value="Genomic_DNA"/>
</dbReference>
<dbReference type="InterPro" id="IPR045229">
    <property type="entry name" value="TPP_enz"/>
</dbReference>
<dbReference type="InterPro" id="IPR039368">
    <property type="entry name" value="AHAS_TPP"/>
</dbReference>
<feature type="domain" description="Thiamine pyrophosphate enzyme central" evidence="15">
    <location>
        <begin position="245"/>
        <end position="382"/>
    </location>
</feature>
<keyword evidence="5 14" id="KW-0028">Amino-acid biosynthesis</keyword>
<comment type="cofactor">
    <cofactor evidence="14">
        <name>Mg(2+)</name>
        <dbReference type="ChEBI" id="CHEBI:18420"/>
    </cofactor>
    <text evidence="14">Binds 1 Mg(2+) ion per subunit.</text>
</comment>
<dbReference type="InterPro" id="IPR029035">
    <property type="entry name" value="DHS-like_NAD/FAD-binding_dom"/>
</dbReference>
<dbReference type="Proteomes" id="UP000238523">
    <property type="component" value="Chromosome"/>
</dbReference>
<dbReference type="FunFam" id="3.40.50.1220:FF:000008">
    <property type="entry name" value="Acetolactate synthase"/>
    <property type="match status" value="1"/>
</dbReference>
<dbReference type="InterPro" id="IPR012846">
    <property type="entry name" value="Acetolactate_synth_lsu"/>
</dbReference>
<dbReference type="InterPro" id="IPR029061">
    <property type="entry name" value="THDP-binding"/>
</dbReference>
<evidence type="ECO:0000259" key="17">
    <source>
        <dbReference type="Pfam" id="PF02776"/>
    </source>
</evidence>
<keyword evidence="10 14" id="KW-0460">Magnesium</keyword>
<evidence type="ECO:0000256" key="4">
    <source>
        <dbReference type="ARBA" id="ARBA00013145"/>
    </source>
</evidence>
<dbReference type="FunFam" id="3.40.50.970:FF:000007">
    <property type="entry name" value="Acetolactate synthase"/>
    <property type="match status" value="1"/>
</dbReference>
<feature type="domain" description="Thiamine pyrophosphate enzyme TPP-binding" evidence="16">
    <location>
        <begin position="447"/>
        <end position="594"/>
    </location>
</feature>
<evidence type="ECO:0000256" key="12">
    <source>
        <dbReference type="ARBA" id="ARBA00023304"/>
    </source>
</evidence>
<evidence type="ECO:0000256" key="2">
    <source>
        <dbReference type="ARBA" id="ARBA00005025"/>
    </source>
</evidence>
<evidence type="ECO:0000259" key="16">
    <source>
        <dbReference type="Pfam" id="PF02775"/>
    </source>
</evidence>
<dbReference type="CDD" id="cd07035">
    <property type="entry name" value="TPP_PYR_POX_like"/>
    <property type="match status" value="1"/>
</dbReference>
<comment type="cofactor">
    <cofactor evidence="14">
        <name>thiamine diphosphate</name>
        <dbReference type="ChEBI" id="CHEBI:58937"/>
    </cofactor>
    <text evidence="14">Binds 1 thiamine pyrophosphate per subunit.</text>
</comment>
<comment type="similarity">
    <text evidence="3 14">Belongs to the TPP enzyme family.</text>
</comment>
<dbReference type="InterPro" id="IPR012001">
    <property type="entry name" value="Thiamin_PyroP_enz_TPP-bd_dom"/>
</dbReference>
<dbReference type="UniPathway" id="UPA00047">
    <property type="reaction ID" value="UER00055"/>
</dbReference>
<dbReference type="Gene3D" id="3.40.50.1220">
    <property type="entry name" value="TPP-binding domain"/>
    <property type="match status" value="1"/>
</dbReference>
<keyword evidence="7 14" id="KW-0808">Transferase</keyword>
<accession>A0A2K9Z2X8</accession>
<sequence>MDVHLSVFALNKKIRTCLNSLYSRGREAEELLHIEWNSRMRPNEYAMPRALDEISGAEMVVRALADQGVEVLFGYPGGAVLPIYDAMLDEPRLRHILVRHEQGAAHAAEGYARSSGKPGVVLVTSGPGAINTVVGIADALMDSIPLIVITGQVPTHLIGTDAFQEADIIGITRSCTKHSYLVRSIDELPHVLHEAYRIATTGRPGPVVIDVPKDIQVKTGRYFGPADALPLHRYDPQTKANPVLIDKAVALLAEARRPIIYSGGGIINSGPVASQRLREFAALMGAPVTSTLTGLGAFPASDPLWIGMPGMHGAYEANHAMHDCDVMFCVGARFDDRVTGRLDAFSPGSRKIHVDIDPSSIGKVVQVDVGIVGDACSVLDDLIAAWPRTSSKDRQDQLRPWWDKIDMWRSRNGFGYRRSEEVIKPQHAIERLRALTLDRDVYVTTEVGQHQMWAAQFFSLEQPNRWMTSGGLGTMGYGLPAAIGAQLAHPTSTVIDIAGEASILMNMQEVSTAVQYKLPVKIFILNNEYMGMIRQWQELLHDERYSHSYSESLPDFVKLAEAYGAKGIRAETPAELDQKILEMLSHPGPVIFDCRVEKTENCLPMIPSGKPHNEMILSDEAVDLGSVITGDGRALV</sequence>
<dbReference type="GO" id="GO:0030976">
    <property type="term" value="F:thiamine pyrophosphate binding"/>
    <property type="evidence" value="ECO:0007669"/>
    <property type="project" value="UniProtKB-UniRule"/>
</dbReference>
<dbReference type="GO" id="GO:0009099">
    <property type="term" value="P:L-valine biosynthetic process"/>
    <property type="evidence" value="ECO:0007669"/>
    <property type="project" value="UniProtKB-UniPathway"/>
</dbReference>
<evidence type="ECO:0000256" key="3">
    <source>
        <dbReference type="ARBA" id="ARBA00007812"/>
    </source>
</evidence>
<keyword evidence="12 14" id="KW-0100">Branched-chain amino acid biosynthesis</keyword>
<evidence type="ECO:0000313" key="18">
    <source>
        <dbReference type="EMBL" id="AUW42597.1"/>
    </source>
</evidence>
<dbReference type="GO" id="GO:0009097">
    <property type="term" value="P:isoleucine biosynthetic process"/>
    <property type="evidence" value="ECO:0007669"/>
    <property type="project" value="UniProtKB-UniPathway"/>
</dbReference>
<dbReference type="CDD" id="cd02015">
    <property type="entry name" value="TPP_AHAS"/>
    <property type="match status" value="1"/>
</dbReference>
<dbReference type="Pfam" id="PF00205">
    <property type="entry name" value="TPP_enzyme_M"/>
    <property type="match status" value="1"/>
</dbReference>
<dbReference type="GO" id="GO:0000287">
    <property type="term" value="F:magnesium ion binding"/>
    <property type="evidence" value="ECO:0007669"/>
    <property type="project" value="UniProtKB-UniRule"/>
</dbReference>
<evidence type="ECO:0000256" key="14">
    <source>
        <dbReference type="RuleBase" id="RU003591"/>
    </source>
</evidence>
<comment type="catalytic activity">
    <reaction evidence="13 14">
        <text>2 pyruvate + H(+) = (2S)-2-acetolactate + CO2</text>
        <dbReference type="Rhea" id="RHEA:25249"/>
        <dbReference type="ChEBI" id="CHEBI:15361"/>
        <dbReference type="ChEBI" id="CHEBI:15378"/>
        <dbReference type="ChEBI" id="CHEBI:16526"/>
        <dbReference type="ChEBI" id="CHEBI:58476"/>
        <dbReference type="EC" id="2.2.1.6"/>
    </reaction>
</comment>
<dbReference type="InterPro" id="IPR011766">
    <property type="entry name" value="TPP_enzyme_TPP-bd"/>
</dbReference>
<dbReference type="UniPathway" id="UPA00049">
    <property type="reaction ID" value="UER00059"/>
</dbReference>
<gene>
    <name evidence="18" type="primary">ilvI</name>
    <name evidence="18" type="ORF">CUJ84_Chr002236</name>
</gene>
<reference evidence="18 19" key="1">
    <citation type="submission" date="2017-11" db="EMBL/GenBank/DDBJ databases">
        <title>Complete genome of Rhizobium leguminosarum Norway, an ineffective micro-symbiont.</title>
        <authorList>
            <person name="Hoffrichter A."/>
            <person name="Liang J."/>
            <person name="Brachmann A."/>
            <person name="Marin M."/>
        </authorList>
    </citation>
    <scope>NUCLEOTIDE SEQUENCE [LARGE SCALE GENOMIC DNA]</scope>
    <source>
        <strain evidence="18 19">Norway</strain>
    </source>
</reference>
<dbReference type="PANTHER" id="PTHR18968">
    <property type="entry name" value="THIAMINE PYROPHOSPHATE ENZYMES"/>
    <property type="match status" value="1"/>
</dbReference>
<evidence type="ECO:0000256" key="10">
    <source>
        <dbReference type="ARBA" id="ARBA00022842"/>
    </source>
</evidence>
<dbReference type="EC" id="2.2.1.6" evidence="4 14"/>
<dbReference type="AlphaFoldDB" id="A0A2K9Z2X8"/>
<dbReference type="Pfam" id="PF02775">
    <property type="entry name" value="TPP_enzyme_C"/>
    <property type="match status" value="1"/>
</dbReference>
<keyword evidence="9" id="KW-0274">FAD</keyword>
<dbReference type="SUPFAM" id="SSF52467">
    <property type="entry name" value="DHS-like NAD/FAD-binding domain"/>
    <property type="match status" value="1"/>
</dbReference>
<evidence type="ECO:0000256" key="13">
    <source>
        <dbReference type="ARBA" id="ARBA00048670"/>
    </source>
</evidence>
<dbReference type="NCBIfam" id="NF006581">
    <property type="entry name" value="PRK09107.1"/>
    <property type="match status" value="1"/>
</dbReference>
<name>A0A2K9Z2X8_RHILE</name>
<evidence type="ECO:0000259" key="15">
    <source>
        <dbReference type="Pfam" id="PF00205"/>
    </source>
</evidence>
<evidence type="ECO:0000313" key="19">
    <source>
        <dbReference type="Proteomes" id="UP000238523"/>
    </source>
</evidence>
<comment type="pathway">
    <text evidence="1 14">Amino-acid biosynthesis; L-isoleucine biosynthesis; L-isoleucine from 2-oxobutanoate: step 1/4.</text>
</comment>
<dbReference type="GO" id="GO:0050660">
    <property type="term" value="F:flavin adenine dinucleotide binding"/>
    <property type="evidence" value="ECO:0007669"/>
    <property type="project" value="InterPro"/>
</dbReference>
<dbReference type="GO" id="GO:0005948">
    <property type="term" value="C:acetolactate synthase complex"/>
    <property type="evidence" value="ECO:0007669"/>
    <property type="project" value="TreeGrafter"/>
</dbReference>
<organism evidence="18 19">
    <name type="scientific">Rhizobium leguminosarum</name>
    <dbReference type="NCBI Taxonomy" id="384"/>
    <lineage>
        <taxon>Bacteria</taxon>
        <taxon>Pseudomonadati</taxon>
        <taxon>Pseudomonadota</taxon>
        <taxon>Alphaproteobacteria</taxon>
        <taxon>Hyphomicrobiales</taxon>
        <taxon>Rhizobiaceae</taxon>
        <taxon>Rhizobium/Agrobacterium group</taxon>
        <taxon>Rhizobium</taxon>
    </lineage>
</organism>
<dbReference type="FunFam" id="3.40.50.970:FF:000016">
    <property type="entry name" value="Acetolactate synthase"/>
    <property type="match status" value="1"/>
</dbReference>
<dbReference type="PANTHER" id="PTHR18968:SF13">
    <property type="entry name" value="ACETOLACTATE SYNTHASE CATALYTIC SUBUNIT, MITOCHONDRIAL"/>
    <property type="match status" value="1"/>
</dbReference>
<keyword evidence="8 14" id="KW-0479">Metal-binding</keyword>
<evidence type="ECO:0000256" key="11">
    <source>
        <dbReference type="ARBA" id="ARBA00023052"/>
    </source>
</evidence>
<feature type="domain" description="Thiamine pyrophosphate enzyme N-terminal TPP-binding" evidence="17">
    <location>
        <begin position="55"/>
        <end position="169"/>
    </location>
</feature>
<evidence type="ECO:0000256" key="6">
    <source>
        <dbReference type="ARBA" id="ARBA00022630"/>
    </source>
</evidence>
<evidence type="ECO:0000256" key="1">
    <source>
        <dbReference type="ARBA" id="ARBA00004974"/>
    </source>
</evidence>
<dbReference type="Gene3D" id="3.40.50.970">
    <property type="match status" value="2"/>
</dbReference>
<proteinExistence type="inferred from homology"/>
<dbReference type="InterPro" id="IPR012000">
    <property type="entry name" value="Thiamin_PyroP_enz_cen_dom"/>
</dbReference>
<keyword evidence="6" id="KW-0285">Flavoprotein</keyword>
<dbReference type="NCBIfam" id="TIGR00118">
    <property type="entry name" value="acolac_lg"/>
    <property type="match status" value="1"/>
</dbReference>
<dbReference type="SUPFAM" id="SSF52518">
    <property type="entry name" value="Thiamin diphosphate-binding fold (THDP-binding)"/>
    <property type="match status" value="2"/>
</dbReference>
<keyword evidence="11 14" id="KW-0786">Thiamine pyrophosphate</keyword>
<comment type="pathway">
    <text evidence="2 14">Amino-acid biosynthesis; L-valine biosynthesis; L-valine from pyruvate: step 1/4.</text>
</comment>
<dbReference type="Pfam" id="PF02776">
    <property type="entry name" value="TPP_enzyme_N"/>
    <property type="match status" value="1"/>
</dbReference>
<evidence type="ECO:0000256" key="8">
    <source>
        <dbReference type="ARBA" id="ARBA00022723"/>
    </source>
</evidence>